<comment type="catalytic activity">
    <reaction evidence="10">
        <text>4-CDP-2-C-methyl-D-erythritol + ATP = 4-CDP-2-C-methyl-D-erythritol 2-phosphate + ADP + H(+)</text>
        <dbReference type="Rhea" id="RHEA:18437"/>
        <dbReference type="ChEBI" id="CHEBI:15378"/>
        <dbReference type="ChEBI" id="CHEBI:30616"/>
        <dbReference type="ChEBI" id="CHEBI:57823"/>
        <dbReference type="ChEBI" id="CHEBI:57919"/>
        <dbReference type="ChEBI" id="CHEBI:456216"/>
        <dbReference type="EC" id="2.7.1.148"/>
    </reaction>
</comment>
<sequence length="290" mass="30243">MSLSETAHAKINLTLHVTGRRADGYHILDSLVVFPDAADTLSYVPSGSPLSLELTGRFGQTLAGEASDDNLVMRAARLLADGRDVEQTGRLILEKNLPVASGIGGGSADAAATLRLLDRAWELNTPTERLHSIATRLGADVPVCLAQKPALMGGIGEQLAPAPILPQCGMILINCGEPVSTPAVFRARTSTFSSAATFPAAWPDARAMATDLSHLTNDLEAPACEICPAIRTVLTTIAALPGCLLSRMSGSGATCFGLFVSAEAARAAKDRLGSNPAAESWWIHAGSLSF</sequence>
<dbReference type="Gene3D" id="3.30.70.890">
    <property type="entry name" value="GHMP kinase, C-terminal domain"/>
    <property type="match status" value="1"/>
</dbReference>
<comment type="pathway">
    <text evidence="10">Isoprenoid biosynthesis; isopentenyl diphosphate biosynthesis via DXP pathway; isopentenyl diphosphate from 1-deoxy-D-xylulose 5-phosphate: step 3/6.</text>
</comment>
<keyword evidence="6 10" id="KW-0418">Kinase</keyword>
<evidence type="ECO:0000256" key="3">
    <source>
        <dbReference type="ARBA" id="ARBA00017473"/>
    </source>
</evidence>
<reference evidence="13 14" key="1">
    <citation type="journal article" date="2020" name="Int. J. Syst. Evol. Microbiol.">
        <title>Novel acetic acid bacteria from cider fermentations: Acetobacter conturbans sp. nov. and Acetobacter fallax sp. nov.</title>
        <authorList>
            <person name="Sombolestani A.S."/>
            <person name="Cleenwerck I."/>
            <person name="Cnockaert M."/>
            <person name="Borremans W."/>
            <person name="Wieme A.D."/>
            <person name="De Vuyst L."/>
            <person name="Vandamme P."/>
        </authorList>
    </citation>
    <scope>NUCLEOTIDE SEQUENCE [LARGE SCALE GENOMIC DNA]</scope>
    <source>
        <strain evidence="13 14">LMG 30640</strain>
    </source>
</reference>
<feature type="domain" description="GHMP kinase C-terminal" evidence="12">
    <location>
        <begin position="207"/>
        <end position="274"/>
    </location>
</feature>
<dbReference type="InterPro" id="IPR013750">
    <property type="entry name" value="GHMP_kinase_C_dom"/>
</dbReference>
<evidence type="ECO:0000256" key="6">
    <source>
        <dbReference type="ARBA" id="ARBA00022777"/>
    </source>
</evidence>
<keyword evidence="8 10" id="KW-0414">Isoprene biosynthesis</keyword>
<evidence type="ECO:0000256" key="2">
    <source>
        <dbReference type="ARBA" id="ARBA00012052"/>
    </source>
</evidence>
<dbReference type="EC" id="2.7.1.148" evidence="2 10"/>
<dbReference type="SUPFAM" id="SSF55060">
    <property type="entry name" value="GHMP Kinase, C-terminal domain"/>
    <property type="match status" value="1"/>
</dbReference>
<name>A0ABX0JKF5_9PROT</name>
<dbReference type="Gene3D" id="3.30.230.10">
    <property type="match status" value="1"/>
</dbReference>
<dbReference type="EMBL" id="WOTB01000002">
    <property type="protein sequence ID" value="NHN83352.1"/>
    <property type="molecule type" value="Genomic_DNA"/>
</dbReference>
<dbReference type="HAMAP" id="MF_00061">
    <property type="entry name" value="IspE"/>
    <property type="match status" value="1"/>
</dbReference>
<feature type="binding site" evidence="10">
    <location>
        <begin position="98"/>
        <end position="108"/>
    </location>
    <ligand>
        <name>ATP</name>
        <dbReference type="ChEBI" id="CHEBI:30616"/>
    </ligand>
</feature>
<dbReference type="InterPro" id="IPR014721">
    <property type="entry name" value="Ribsml_uS5_D2-typ_fold_subgr"/>
</dbReference>
<gene>
    <name evidence="10" type="primary">ispE</name>
    <name evidence="13" type="ORF">GOB93_01685</name>
</gene>
<evidence type="ECO:0000256" key="1">
    <source>
        <dbReference type="ARBA" id="ARBA00009684"/>
    </source>
</evidence>
<dbReference type="InterPro" id="IPR006204">
    <property type="entry name" value="GHMP_kinase_N_dom"/>
</dbReference>
<evidence type="ECO:0000256" key="9">
    <source>
        <dbReference type="ARBA" id="ARBA00032554"/>
    </source>
</evidence>
<dbReference type="NCBIfam" id="TIGR00154">
    <property type="entry name" value="ispE"/>
    <property type="match status" value="1"/>
</dbReference>
<dbReference type="RefSeq" id="WP_173581792.1">
    <property type="nucleotide sequence ID" value="NZ_WOTB01000002.1"/>
</dbReference>
<dbReference type="InterPro" id="IPR036554">
    <property type="entry name" value="GHMP_kinase_C_sf"/>
</dbReference>
<dbReference type="Pfam" id="PF00288">
    <property type="entry name" value="GHMP_kinases_N"/>
    <property type="match status" value="1"/>
</dbReference>
<dbReference type="Proteomes" id="UP000635278">
    <property type="component" value="Unassembled WGS sequence"/>
</dbReference>
<keyword evidence="4 10" id="KW-0808">Transferase</keyword>
<evidence type="ECO:0000313" key="13">
    <source>
        <dbReference type="EMBL" id="NHN83352.1"/>
    </source>
</evidence>
<dbReference type="NCBIfam" id="NF011202">
    <property type="entry name" value="PRK14608.1"/>
    <property type="match status" value="1"/>
</dbReference>
<evidence type="ECO:0000259" key="11">
    <source>
        <dbReference type="Pfam" id="PF00288"/>
    </source>
</evidence>
<keyword evidence="7 10" id="KW-0067">ATP-binding</keyword>
<dbReference type="PANTHER" id="PTHR43527:SF2">
    <property type="entry name" value="4-DIPHOSPHOCYTIDYL-2-C-METHYL-D-ERYTHRITOL KINASE, CHLOROPLASTIC"/>
    <property type="match status" value="1"/>
</dbReference>
<proteinExistence type="inferred from homology"/>
<feature type="domain" description="GHMP kinase N-terminal" evidence="11">
    <location>
        <begin position="70"/>
        <end position="146"/>
    </location>
</feature>
<evidence type="ECO:0000313" key="14">
    <source>
        <dbReference type="Proteomes" id="UP000635278"/>
    </source>
</evidence>
<evidence type="ECO:0000256" key="8">
    <source>
        <dbReference type="ARBA" id="ARBA00023229"/>
    </source>
</evidence>
<feature type="active site" evidence="10">
    <location>
        <position position="10"/>
    </location>
</feature>
<evidence type="ECO:0000259" key="12">
    <source>
        <dbReference type="Pfam" id="PF08544"/>
    </source>
</evidence>
<organism evidence="13 14">
    <name type="scientific">Acetobacter musti</name>
    <dbReference type="NCBI Taxonomy" id="864732"/>
    <lineage>
        <taxon>Bacteria</taxon>
        <taxon>Pseudomonadati</taxon>
        <taxon>Pseudomonadota</taxon>
        <taxon>Alphaproteobacteria</taxon>
        <taxon>Acetobacterales</taxon>
        <taxon>Acetobacteraceae</taxon>
        <taxon>Acetobacter</taxon>
    </lineage>
</organism>
<dbReference type="InterPro" id="IPR004424">
    <property type="entry name" value="IspE"/>
</dbReference>
<protein>
    <recommendedName>
        <fullName evidence="3 10">4-diphosphocytidyl-2-C-methyl-D-erythritol kinase</fullName>
        <shortName evidence="10">CMK</shortName>
        <ecNumber evidence="2 10">2.7.1.148</ecNumber>
    </recommendedName>
    <alternativeName>
        <fullName evidence="9 10">4-(cytidine-5'-diphospho)-2-C-methyl-D-erythritol kinase</fullName>
    </alternativeName>
</protein>
<dbReference type="GO" id="GO:0050515">
    <property type="term" value="F:4-(cytidine 5'-diphospho)-2-C-methyl-D-erythritol kinase activity"/>
    <property type="evidence" value="ECO:0007669"/>
    <property type="project" value="UniProtKB-EC"/>
</dbReference>
<dbReference type="PANTHER" id="PTHR43527">
    <property type="entry name" value="4-DIPHOSPHOCYTIDYL-2-C-METHYL-D-ERYTHRITOL KINASE, CHLOROPLASTIC"/>
    <property type="match status" value="1"/>
</dbReference>
<dbReference type="SUPFAM" id="SSF54211">
    <property type="entry name" value="Ribosomal protein S5 domain 2-like"/>
    <property type="match status" value="1"/>
</dbReference>
<dbReference type="Pfam" id="PF08544">
    <property type="entry name" value="GHMP_kinases_C"/>
    <property type="match status" value="1"/>
</dbReference>
<comment type="caution">
    <text evidence="13">The sequence shown here is derived from an EMBL/GenBank/DDBJ whole genome shotgun (WGS) entry which is preliminary data.</text>
</comment>
<feature type="active site" evidence="10">
    <location>
        <position position="140"/>
    </location>
</feature>
<evidence type="ECO:0000256" key="4">
    <source>
        <dbReference type="ARBA" id="ARBA00022679"/>
    </source>
</evidence>
<evidence type="ECO:0000256" key="10">
    <source>
        <dbReference type="HAMAP-Rule" id="MF_00061"/>
    </source>
</evidence>
<comment type="similarity">
    <text evidence="1 10">Belongs to the GHMP kinase family. IspE subfamily.</text>
</comment>
<dbReference type="PIRSF" id="PIRSF010376">
    <property type="entry name" value="IspE"/>
    <property type="match status" value="1"/>
</dbReference>
<dbReference type="InterPro" id="IPR020568">
    <property type="entry name" value="Ribosomal_Su5_D2-typ_SF"/>
</dbReference>
<evidence type="ECO:0000256" key="5">
    <source>
        <dbReference type="ARBA" id="ARBA00022741"/>
    </source>
</evidence>
<keyword evidence="14" id="KW-1185">Reference proteome</keyword>
<accession>A0ABX0JKF5</accession>
<keyword evidence="5 10" id="KW-0547">Nucleotide-binding</keyword>
<evidence type="ECO:0000256" key="7">
    <source>
        <dbReference type="ARBA" id="ARBA00022840"/>
    </source>
</evidence>
<comment type="function">
    <text evidence="10">Catalyzes the phosphorylation of the position 2 hydroxy group of 4-diphosphocytidyl-2C-methyl-D-erythritol.</text>
</comment>